<protein>
    <submittedName>
        <fullName evidence="1">Uncharacterized protein</fullName>
    </submittedName>
</protein>
<accession>A0A0F9I9E2</accession>
<gene>
    <name evidence="1" type="ORF">LCGC14_1968570</name>
</gene>
<dbReference type="AlphaFoldDB" id="A0A0F9I9E2"/>
<sequence>MPGHSDKTVTIAFRIPVELHELILQRIAKRPGKWATVNEYVKGRFIKDVKRKH</sequence>
<organism evidence="1">
    <name type="scientific">marine sediment metagenome</name>
    <dbReference type="NCBI Taxonomy" id="412755"/>
    <lineage>
        <taxon>unclassified sequences</taxon>
        <taxon>metagenomes</taxon>
        <taxon>ecological metagenomes</taxon>
    </lineage>
</organism>
<name>A0A0F9I9E2_9ZZZZ</name>
<evidence type="ECO:0000313" key="1">
    <source>
        <dbReference type="EMBL" id="KKL84052.1"/>
    </source>
</evidence>
<proteinExistence type="predicted"/>
<comment type="caution">
    <text evidence="1">The sequence shown here is derived from an EMBL/GenBank/DDBJ whole genome shotgun (WGS) entry which is preliminary data.</text>
</comment>
<dbReference type="EMBL" id="LAZR01021809">
    <property type="protein sequence ID" value="KKL84052.1"/>
    <property type="molecule type" value="Genomic_DNA"/>
</dbReference>
<reference evidence="1" key="1">
    <citation type="journal article" date="2015" name="Nature">
        <title>Complex archaea that bridge the gap between prokaryotes and eukaryotes.</title>
        <authorList>
            <person name="Spang A."/>
            <person name="Saw J.H."/>
            <person name="Jorgensen S.L."/>
            <person name="Zaremba-Niedzwiedzka K."/>
            <person name="Martijn J."/>
            <person name="Lind A.E."/>
            <person name="van Eijk R."/>
            <person name="Schleper C."/>
            <person name="Guy L."/>
            <person name="Ettema T.J."/>
        </authorList>
    </citation>
    <scope>NUCLEOTIDE SEQUENCE</scope>
</reference>